<dbReference type="Pfam" id="PF00176">
    <property type="entry name" value="SNF2-rel_dom"/>
    <property type="match status" value="1"/>
</dbReference>
<comment type="caution">
    <text evidence="6">The sequence shown here is derived from an EMBL/GenBank/DDBJ whole genome shotgun (WGS) entry which is preliminary data.</text>
</comment>
<dbReference type="GO" id="GO:0005524">
    <property type="term" value="F:ATP binding"/>
    <property type="evidence" value="ECO:0007669"/>
    <property type="project" value="UniProtKB-KW"/>
</dbReference>
<keyword evidence="3" id="KW-0067">ATP-binding</keyword>
<feature type="compositionally biased region" description="Acidic residues" evidence="4">
    <location>
        <begin position="939"/>
        <end position="949"/>
    </location>
</feature>
<dbReference type="Pfam" id="PF00271">
    <property type="entry name" value="Helicase_C"/>
    <property type="match status" value="1"/>
</dbReference>
<evidence type="ECO:0000256" key="1">
    <source>
        <dbReference type="ARBA" id="ARBA00022741"/>
    </source>
</evidence>
<keyword evidence="2" id="KW-0378">Hydrolase</keyword>
<dbReference type="SUPFAM" id="SSF52540">
    <property type="entry name" value="P-loop containing nucleoside triphosphate hydrolases"/>
    <property type="match status" value="2"/>
</dbReference>
<dbReference type="GO" id="GO:0006281">
    <property type="term" value="P:DNA repair"/>
    <property type="evidence" value="ECO:0007669"/>
    <property type="project" value="TreeGrafter"/>
</dbReference>
<dbReference type="GO" id="GO:0008094">
    <property type="term" value="F:ATP-dependent activity, acting on DNA"/>
    <property type="evidence" value="ECO:0007669"/>
    <property type="project" value="TreeGrafter"/>
</dbReference>
<dbReference type="InterPro" id="IPR049730">
    <property type="entry name" value="SNF2/RAD54-like_C"/>
</dbReference>
<organism evidence="6 7">
    <name type="scientific">Aureobasidium pullulans</name>
    <name type="common">Black yeast</name>
    <name type="synonym">Pullularia pullulans</name>
    <dbReference type="NCBI Taxonomy" id="5580"/>
    <lineage>
        <taxon>Eukaryota</taxon>
        <taxon>Fungi</taxon>
        <taxon>Dikarya</taxon>
        <taxon>Ascomycota</taxon>
        <taxon>Pezizomycotina</taxon>
        <taxon>Dothideomycetes</taxon>
        <taxon>Dothideomycetidae</taxon>
        <taxon>Dothideales</taxon>
        <taxon>Saccotheciaceae</taxon>
        <taxon>Aureobasidium</taxon>
    </lineage>
</organism>
<reference evidence="6 7" key="1">
    <citation type="submission" date="2018-10" db="EMBL/GenBank/DDBJ databases">
        <title>Fifty Aureobasidium pullulans genomes reveal a recombining polyextremotolerant generalist.</title>
        <authorList>
            <person name="Gostincar C."/>
            <person name="Turk M."/>
            <person name="Zajc J."/>
            <person name="Gunde-Cimerman N."/>
        </authorList>
    </citation>
    <scope>NUCLEOTIDE SEQUENCE [LARGE SCALE GENOMIC DNA]</scope>
    <source>
        <strain evidence="6 7">EXF-10659</strain>
    </source>
</reference>
<feature type="compositionally biased region" description="Basic and acidic residues" evidence="4">
    <location>
        <begin position="1170"/>
        <end position="1181"/>
    </location>
</feature>
<evidence type="ECO:0000259" key="5">
    <source>
        <dbReference type="PROSITE" id="PS51194"/>
    </source>
</evidence>
<feature type="region of interest" description="Disordered" evidence="4">
    <location>
        <begin position="556"/>
        <end position="591"/>
    </location>
</feature>
<evidence type="ECO:0000256" key="3">
    <source>
        <dbReference type="ARBA" id="ARBA00022840"/>
    </source>
</evidence>
<feature type="region of interest" description="Disordered" evidence="4">
    <location>
        <begin position="903"/>
        <end position="950"/>
    </location>
</feature>
<dbReference type="InterPro" id="IPR027417">
    <property type="entry name" value="P-loop_NTPase"/>
</dbReference>
<evidence type="ECO:0000313" key="6">
    <source>
        <dbReference type="EMBL" id="THW72710.1"/>
    </source>
</evidence>
<evidence type="ECO:0000256" key="2">
    <source>
        <dbReference type="ARBA" id="ARBA00022801"/>
    </source>
</evidence>
<evidence type="ECO:0000256" key="4">
    <source>
        <dbReference type="SAM" id="MobiDB-lite"/>
    </source>
</evidence>
<dbReference type="SMART" id="SM00487">
    <property type="entry name" value="DEXDc"/>
    <property type="match status" value="1"/>
</dbReference>
<proteinExistence type="predicted"/>
<dbReference type="PROSITE" id="PS51194">
    <property type="entry name" value="HELICASE_CTER"/>
    <property type="match status" value="1"/>
</dbReference>
<sequence length="1211" mass="135304">MAIQRGWVVVDLMDDDDDDSSDQGSPHLPTLCASKAPSASSLEKTRFLKDLNNYLPIGTIALRTPDGTPCEWEEVDLVTLPRLDLSVNDVDHIEKLLTRQRLRLFMSVPSKAVFRVYVLPLDVGQRFLPRINRGIDTDLFSLLQSIDTSTETWHARPPIQREPFEMFAAGAPGSLYWLFNNVPSPNPSFENVTSHFHREALSELLDDQYQLPGLRSSLYPYQRKSAGQMLQREYEDKTELDPRLEQRIATDGTRYFYAPWEVSFLRSPRLYDSCRGGILAETMGLGKTVICIALILATRGYLPQTPAQYDRVPVRPKTASLVETAISAINRHSAPWRSYFEKHEELTGEHMGQCIALLSQNAPSYEIPAEPLRRNRGTTTPAPRTMTLAATTLVVVPRNLLSQWQSELEKHTTKGSLRTLVMDDNKVPLPPPGELAKFDLILFSRPRFECEDRDCADPIGRRMSRYPVSCSCPYIGATRTRDCVCVQPDDLYVSPLKALHFLRVIIDEGHGMAAENTRIATVANKLVEASHHWVVSGTPAKDLIGIEMDLVGPMSHYGSPAPVEPGGADSQNGSGPGPGPGPGTGSDSAIDDDELLRRDTLLSQRKTFITKDEKDGAVRSIGSLVSNFLRIRPWSAGDEERGADWVDHFFRHEMTRPRMRTFSGFSKCLRRTLESIVIRTQFADVQRDIELPPLTHKIIRLEPSFYDKLTVNAFVFVLNANAVTSERTDVDYIFHKKSGKERTQLLNNLRASAFYWTGFSTADMQAAIEQSEAYIKKQTKLCSRADEDLLKRCIGQAGIMVSSEGWSALTTSHEVGLFVKEWPAESAAFWSFDKANDSSTSFLLCGATQLVQAQDYVNRQSNLDPAEGLAGVGIRALSVLHPQPTVSASTPVLAKAGIPSSTFAANQNGEKRSTSANALRSHPSKPTISSSTSKKDSEASEAPDEEEDIQLPLDSVLRQTSIVGTTSAKLSYLLSRIEDFYREEKILVFYDNDNTAYYIAQALEVLHIDYLIYAKSLTPALKSEYVVRFNQKPEHRVLLMDIGQAAYGLNFSCASRVFFINPVNRPQIEAQALKRAHRIGQTREVHAETLILKGTIEERIFERARMMNRIEHKNAKELDDDQAIREIIQSAQPIPVSPEEAQGMGRVAFIHKSQQLFARPGWASWKKKAKENSKARDDKSSSSKKGGKRKADTPNDGSRSKKRSKKNPAAT</sequence>
<dbReference type="GO" id="GO:0016787">
    <property type="term" value="F:hydrolase activity"/>
    <property type="evidence" value="ECO:0007669"/>
    <property type="project" value="UniProtKB-KW"/>
</dbReference>
<dbReference type="InterPro" id="IPR014001">
    <property type="entry name" value="Helicase_ATP-bd"/>
</dbReference>
<dbReference type="AlphaFoldDB" id="A0A4S9A1C4"/>
<dbReference type="InterPro" id="IPR038718">
    <property type="entry name" value="SNF2-like_sf"/>
</dbReference>
<protein>
    <recommendedName>
        <fullName evidence="5">Helicase C-terminal domain-containing protein</fullName>
    </recommendedName>
</protein>
<dbReference type="PANTHER" id="PTHR45626">
    <property type="entry name" value="TRANSCRIPTION TERMINATION FACTOR 2-RELATED"/>
    <property type="match status" value="1"/>
</dbReference>
<dbReference type="PANTHER" id="PTHR45626:SF51">
    <property type="entry name" value="SNF2-RELATED DOMAIN-CONTAINING PROTEIN"/>
    <property type="match status" value="1"/>
</dbReference>
<dbReference type="GO" id="GO:0005634">
    <property type="term" value="C:nucleus"/>
    <property type="evidence" value="ECO:0007669"/>
    <property type="project" value="TreeGrafter"/>
</dbReference>
<keyword evidence="1" id="KW-0547">Nucleotide-binding</keyword>
<dbReference type="EMBL" id="QZAO01000212">
    <property type="protein sequence ID" value="THW72710.1"/>
    <property type="molecule type" value="Genomic_DNA"/>
</dbReference>
<name>A0A4S9A1C4_AURPU</name>
<dbReference type="Proteomes" id="UP000308802">
    <property type="component" value="Unassembled WGS sequence"/>
</dbReference>
<gene>
    <name evidence="6" type="ORF">D6D19_06271</name>
</gene>
<dbReference type="InterPro" id="IPR050628">
    <property type="entry name" value="SNF2_RAD54_helicase_TF"/>
</dbReference>
<feature type="compositionally biased region" description="Basic residues" evidence="4">
    <location>
        <begin position="1200"/>
        <end position="1211"/>
    </location>
</feature>
<dbReference type="Gene3D" id="3.40.50.300">
    <property type="entry name" value="P-loop containing nucleotide triphosphate hydrolases"/>
    <property type="match status" value="1"/>
</dbReference>
<dbReference type="InterPro" id="IPR001650">
    <property type="entry name" value="Helicase_C-like"/>
</dbReference>
<accession>A0A4S9A1C4</accession>
<feature type="region of interest" description="Disordered" evidence="4">
    <location>
        <begin position="1161"/>
        <end position="1211"/>
    </location>
</feature>
<evidence type="ECO:0000313" key="7">
    <source>
        <dbReference type="Proteomes" id="UP000308802"/>
    </source>
</evidence>
<dbReference type="CDD" id="cd18793">
    <property type="entry name" value="SF2_C_SNF"/>
    <property type="match status" value="1"/>
</dbReference>
<feature type="compositionally biased region" description="Polar residues" evidence="4">
    <location>
        <begin position="903"/>
        <end position="918"/>
    </location>
</feature>
<dbReference type="InterPro" id="IPR000330">
    <property type="entry name" value="SNF2_N"/>
</dbReference>
<feature type="domain" description="Helicase C-terminal" evidence="5">
    <location>
        <begin position="976"/>
        <end position="1142"/>
    </location>
</feature>
<dbReference type="Gene3D" id="3.40.50.10810">
    <property type="entry name" value="Tandem AAA-ATPase domain"/>
    <property type="match status" value="2"/>
</dbReference>